<evidence type="ECO:0000313" key="2">
    <source>
        <dbReference type="Proteomes" id="UP000199391"/>
    </source>
</evidence>
<dbReference type="OrthoDB" id="8759590at2"/>
<gene>
    <name evidence="1" type="ORF">SAMN05216552_1002176</name>
</gene>
<evidence type="ECO:0000313" key="1">
    <source>
        <dbReference type="EMBL" id="SFU37821.1"/>
    </source>
</evidence>
<accession>A0A1I7FNS2</accession>
<keyword evidence="2" id="KW-1185">Reference proteome</keyword>
<sequence>MTAEKVSVALLTRAAFGAGPAVTYAELAGLPTGLIEEVLARPVGCVREFTPMMLVQGDRRAAPRNADF</sequence>
<dbReference type="AlphaFoldDB" id="A0A1I7FNS2"/>
<dbReference type="Proteomes" id="UP000199391">
    <property type="component" value="Unassembled WGS sequence"/>
</dbReference>
<dbReference type="EMBL" id="FPBO01000002">
    <property type="protein sequence ID" value="SFU37821.1"/>
    <property type="molecule type" value="Genomic_DNA"/>
</dbReference>
<reference evidence="2" key="1">
    <citation type="submission" date="2016-10" db="EMBL/GenBank/DDBJ databases">
        <authorList>
            <person name="Varghese N."/>
            <person name="Submissions S."/>
        </authorList>
    </citation>
    <scope>NUCLEOTIDE SEQUENCE [LARGE SCALE GENOMIC DNA]</scope>
    <source>
        <strain evidence="2">CGMCC 1.11014</strain>
    </source>
</reference>
<organism evidence="1 2">
    <name type="scientific">Pseudoduganella namucuonensis</name>
    <dbReference type="NCBI Taxonomy" id="1035707"/>
    <lineage>
        <taxon>Bacteria</taxon>
        <taxon>Pseudomonadati</taxon>
        <taxon>Pseudomonadota</taxon>
        <taxon>Betaproteobacteria</taxon>
        <taxon>Burkholderiales</taxon>
        <taxon>Oxalobacteraceae</taxon>
        <taxon>Telluria group</taxon>
        <taxon>Pseudoduganella</taxon>
    </lineage>
</organism>
<proteinExistence type="predicted"/>
<name>A0A1I7FNS2_9BURK</name>
<protein>
    <submittedName>
        <fullName evidence="1">Uncharacterized protein</fullName>
    </submittedName>
</protein>
<dbReference type="STRING" id="1035707.SAMN05216552_1002176"/>
<dbReference type="RefSeq" id="WP_093553356.1">
    <property type="nucleotide sequence ID" value="NZ_FPBO01000002.1"/>
</dbReference>